<organism evidence="1 2">
    <name type="scientific">Aeromicrobium alkaliterrae</name>
    <dbReference type="NCBI Taxonomy" id="302168"/>
    <lineage>
        <taxon>Bacteria</taxon>
        <taxon>Bacillati</taxon>
        <taxon>Actinomycetota</taxon>
        <taxon>Actinomycetes</taxon>
        <taxon>Propionibacteriales</taxon>
        <taxon>Nocardioidaceae</taxon>
        <taxon>Aeromicrobium</taxon>
    </lineage>
</organism>
<dbReference type="NCBIfam" id="NF047843">
    <property type="entry name" value="MST_Rv0443"/>
    <property type="match status" value="1"/>
</dbReference>
<sequence>MNTADLLADGFGRVVESVERTLDGLDDAQLTHRPTPDANTIAWLVWHLTRVQDDHVAGAFDVEQVATTQGFAQQLQACFPHDPAETGYGHTPEQVAAVRVPAALLMEYLQAVHAQTVALLADVTPEALDRVVDERWDPPVTLGVRLVSVLDDDLEHAGQAAYLRGILPD</sequence>
<name>A0ABN2K0F5_9ACTN</name>
<reference evidence="1 2" key="1">
    <citation type="journal article" date="2019" name="Int. J. Syst. Evol. Microbiol.">
        <title>The Global Catalogue of Microorganisms (GCM) 10K type strain sequencing project: providing services to taxonomists for standard genome sequencing and annotation.</title>
        <authorList>
            <consortium name="The Broad Institute Genomics Platform"/>
            <consortium name="The Broad Institute Genome Sequencing Center for Infectious Disease"/>
            <person name="Wu L."/>
            <person name="Ma J."/>
        </authorList>
    </citation>
    <scope>NUCLEOTIDE SEQUENCE [LARGE SCALE GENOMIC DNA]</scope>
    <source>
        <strain evidence="1 2">JCM 13518</strain>
    </source>
</reference>
<dbReference type="RefSeq" id="WP_344202523.1">
    <property type="nucleotide sequence ID" value="NZ_BAAAME010000004.1"/>
</dbReference>
<evidence type="ECO:0000313" key="2">
    <source>
        <dbReference type="Proteomes" id="UP001501057"/>
    </source>
</evidence>
<dbReference type="InterPro" id="IPR007061">
    <property type="entry name" value="MST-like"/>
</dbReference>
<dbReference type="Proteomes" id="UP001501057">
    <property type="component" value="Unassembled WGS sequence"/>
</dbReference>
<proteinExistence type="predicted"/>
<evidence type="ECO:0000313" key="1">
    <source>
        <dbReference type="EMBL" id="GAA1745630.1"/>
    </source>
</evidence>
<dbReference type="InterPro" id="IPR034660">
    <property type="entry name" value="DinB/YfiT-like"/>
</dbReference>
<dbReference type="Pfam" id="PF04978">
    <property type="entry name" value="MST"/>
    <property type="match status" value="1"/>
</dbReference>
<gene>
    <name evidence="1" type="ORF">GCM10009710_27090</name>
</gene>
<dbReference type="SUPFAM" id="SSF109854">
    <property type="entry name" value="DinB/YfiT-like putative metalloenzymes"/>
    <property type="match status" value="1"/>
</dbReference>
<accession>A0ABN2K0F5</accession>
<dbReference type="Gene3D" id="1.20.120.450">
    <property type="entry name" value="dinb family like domain"/>
    <property type="match status" value="1"/>
</dbReference>
<protein>
    <submittedName>
        <fullName evidence="1">DUF664 domain-containing protein</fullName>
    </submittedName>
</protein>
<comment type="caution">
    <text evidence="1">The sequence shown here is derived from an EMBL/GenBank/DDBJ whole genome shotgun (WGS) entry which is preliminary data.</text>
</comment>
<keyword evidence="2" id="KW-1185">Reference proteome</keyword>
<dbReference type="EMBL" id="BAAAME010000004">
    <property type="protein sequence ID" value="GAA1745630.1"/>
    <property type="molecule type" value="Genomic_DNA"/>
</dbReference>